<comment type="similarity">
    <text evidence="1">Belongs to the PPR family. PCMP-H subfamily.</text>
</comment>
<dbReference type="FunFam" id="1.25.40.10:FF:000031">
    <property type="entry name" value="Pentatricopeptide repeat-containing protein mitochondrial"/>
    <property type="match status" value="1"/>
</dbReference>
<feature type="repeat" description="PPR" evidence="3">
    <location>
        <begin position="366"/>
        <end position="400"/>
    </location>
</feature>
<dbReference type="InterPro" id="IPR046960">
    <property type="entry name" value="PPR_At4g14850-like_plant"/>
</dbReference>
<dbReference type="Gramene" id="OE9A084445T3">
    <property type="protein sequence ID" value="OE9A084445C3"/>
    <property type="gene ID" value="OE9A084445"/>
</dbReference>
<dbReference type="NCBIfam" id="TIGR00756">
    <property type="entry name" value="PPR"/>
    <property type="match status" value="8"/>
</dbReference>
<dbReference type="Pfam" id="PF14432">
    <property type="entry name" value="DYW_deaminase"/>
    <property type="match status" value="1"/>
</dbReference>
<dbReference type="Pfam" id="PF13041">
    <property type="entry name" value="PPR_2"/>
    <property type="match status" value="4"/>
</dbReference>
<dbReference type="InterPro" id="IPR011990">
    <property type="entry name" value="TPR-like_helical_dom_sf"/>
</dbReference>
<dbReference type="FunFam" id="1.25.40.10:FF:000073">
    <property type="entry name" value="Pentatricopeptide repeat-containing protein chloroplastic"/>
    <property type="match status" value="2"/>
</dbReference>
<dbReference type="PROSITE" id="PS51375">
    <property type="entry name" value="PPR"/>
    <property type="match status" value="9"/>
</dbReference>
<dbReference type="FunFam" id="1.25.40.10:FF:000381">
    <property type="entry name" value="Pentatricopeptide repeat-containing protein"/>
    <property type="match status" value="2"/>
</dbReference>
<dbReference type="AlphaFoldDB" id="A0A8S0UDF7"/>
<dbReference type="Pfam" id="PF20431">
    <property type="entry name" value="E_motif"/>
    <property type="match status" value="1"/>
</dbReference>
<keyword evidence="6" id="KW-1185">Reference proteome</keyword>
<dbReference type="EMBL" id="CACTIH010007440">
    <property type="protein sequence ID" value="CAA3013517.1"/>
    <property type="molecule type" value="Genomic_DNA"/>
</dbReference>
<name>A0A8S0UDF7_OLEEU</name>
<dbReference type="Pfam" id="PF20430">
    <property type="entry name" value="Eplus_motif"/>
    <property type="match status" value="1"/>
</dbReference>
<accession>A0A8S0UDF7</accession>
<feature type="repeat" description="PPR" evidence="3">
    <location>
        <begin position="537"/>
        <end position="567"/>
    </location>
</feature>
<gene>
    <name evidence="5" type="ORF">OLEA9_A084445</name>
</gene>
<dbReference type="Gene3D" id="1.25.40.10">
    <property type="entry name" value="Tetratricopeptide repeat domain"/>
    <property type="match status" value="6"/>
</dbReference>
<comment type="caution">
    <text evidence="5">The sequence shown here is derived from an EMBL/GenBank/DDBJ whole genome shotgun (WGS) entry which is preliminary data.</text>
</comment>
<evidence type="ECO:0000256" key="2">
    <source>
        <dbReference type="ARBA" id="ARBA00022737"/>
    </source>
</evidence>
<dbReference type="InterPro" id="IPR002885">
    <property type="entry name" value="PPR_rpt"/>
</dbReference>
<dbReference type="InterPro" id="IPR032867">
    <property type="entry name" value="DYW_dom"/>
</dbReference>
<reference evidence="5 6" key="1">
    <citation type="submission" date="2019-12" db="EMBL/GenBank/DDBJ databases">
        <authorList>
            <person name="Alioto T."/>
            <person name="Alioto T."/>
            <person name="Gomez Garrido J."/>
        </authorList>
    </citation>
    <scope>NUCLEOTIDE SEQUENCE [LARGE SCALE GENOMIC DNA]</scope>
</reference>
<feature type="repeat" description="PPR" evidence="3">
    <location>
        <begin position="669"/>
        <end position="703"/>
    </location>
</feature>
<dbReference type="Proteomes" id="UP000594638">
    <property type="component" value="Unassembled WGS sequence"/>
</dbReference>
<evidence type="ECO:0000259" key="4">
    <source>
        <dbReference type="Pfam" id="PF14432"/>
    </source>
</evidence>
<dbReference type="FunFam" id="1.25.40.10:FF:000366">
    <property type="entry name" value="Pentatricopeptide (PPR) repeat-containing protein"/>
    <property type="match status" value="1"/>
</dbReference>
<dbReference type="Gramene" id="OE9A084445T4">
    <property type="protein sequence ID" value="OE9A084445C4"/>
    <property type="gene ID" value="OE9A084445"/>
</dbReference>
<protein>
    <submittedName>
        <fullName evidence="5">Pentatricopeptide repeat-containing At4g13650</fullName>
    </submittedName>
</protein>
<feature type="repeat" description="PPR" evidence="3">
    <location>
        <begin position="568"/>
        <end position="602"/>
    </location>
</feature>
<feature type="repeat" description="PPR" evidence="3">
    <location>
        <begin position="770"/>
        <end position="804"/>
    </location>
</feature>
<dbReference type="PANTHER" id="PTHR47926">
    <property type="entry name" value="PENTATRICOPEPTIDE REPEAT-CONTAINING PROTEIN"/>
    <property type="match status" value="1"/>
</dbReference>
<evidence type="ECO:0000313" key="6">
    <source>
        <dbReference type="Proteomes" id="UP000594638"/>
    </source>
</evidence>
<feature type="repeat" description="PPR" evidence="3">
    <location>
        <begin position="234"/>
        <end position="264"/>
    </location>
</feature>
<evidence type="ECO:0000256" key="1">
    <source>
        <dbReference type="ARBA" id="ARBA00006643"/>
    </source>
</evidence>
<feature type="repeat" description="PPR" evidence="3">
    <location>
        <begin position="265"/>
        <end position="299"/>
    </location>
</feature>
<feature type="domain" description="DYW" evidence="4">
    <location>
        <begin position="985"/>
        <end position="1077"/>
    </location>
</feature>
<dbReference type="OrthoDB" id="185373at2759"/>
<dbReference type="GO" id="GO:0009451">
    <property type="term" value="P:RNA modification"/>
    <property type="evidence" value="ECO:0007669"/>
    <property type="project" value="InterPro"/>
</dbReference>
<dbReference type="Gramene" id="OE9A084445T1">
    <property type="protein sequence ID" value="OE9A084445C1"/>
    <property type="gene ID" value="OE9A084445"/>
</dbReference>
<evidence type="ECO:0000313" key="5">
    <source>
        <dbReference type="EMBL" id="CAA3013517.1"/>
    </source>
</evidence>
<dbReference type="Pfam" id="PF01535">
    <property type="entry name" value="PPR"/>
    <property type="match status" value="6"/>
</dbReference>
<keyword evidence="2" id="KW-0677">Repeat</keyword>
<dbReference type="FunFam" id="1.25.40.10:FF:000196">
    <property type="entry name" value="Pentatricopeptide repeat-containing protein At4g14850"/>
    <property type="match status" value="1"/>
</dbReference>
<dbReference type="InterPro" id="IPR046849">
    <property type="entry name" value="E2_motif"/>
</dbReference>
<proteinExistence type="inferred from homology"/>
<dbReference type="InterPro" id="IPR046848">
    <property type="entry name" value="E_motif"/>
</dbReference>
<feature type="repeat" description="PPR" evidence="3">
    <location>
        <begin position="467"/>
        <end position="501"/>
    </location>
</feature>
<dbReference type="GO" id="GO:0008270">
    <property type="term" value="F:zinc ion binding"/>
    <property type="evidence" value="ECO:0007669"/>
    <property type="project" value="InterPro"/>
</dbReference>
<organism evidence="5 6">
    <name type="scientific">Olea europaea subsp. europaea</name>
    <dbReference type="NCBI Taxonomy" id="158383"/>
    <lineage>
        <taxon>Eukaryota</taxon>
        <taxon>Viridiplantae</taxon>
        <taxon>Streptophyta</taxon>
        <taxon>Embryophyta</taxon>
        <taxon>Tracheophyta</taxon>
        <taxon>Spermatophyta</taxon>
        <taxon>Magnoliopsida</taxon>
        <taxon>eudicotyledons</taxon>
        <taxon>Gunneridae</taxon>
        <taxon>Pentapetalae</taxon>
        <taxon>asterids</taxon>
        <taxon>lamiids</taxon>
        <taxon>Lamiales</taxon>
        <taxon>Oleaceae</taxon>
        <taxon>Oleeae</taxon>
        <taxon>Olea</taxon>
    </lineage>
</organism>
<dbReference type="PANTHER" id="PTHR47926:SF533">
    <property type="entry name" value="DYW DOMAIN-CONTAINING PROTEIN"/>
    <property type="match status" value="1"/>
</dbReference>
<evidence type="ECO:0000256" key="3">
    <source>
        <dbReference type="PROSITE-ProRule" id="PRU00708"/>
    </source>
</evidence>
<sequence>MCVCTAQTILRLYGSSSNFLLHRFSLKTLPKFIYKYGQGFEAPILKFAAFSSIAASRVFDAIPAAENVQKILAISSGTKKTCIFQSNSLREISPSSGTDHLKIIDECLQLVSLQDAKKFEAKILKLGLQEDNRIFNELVEVYTDAGKIDPGLQILDDFAASSNLSSWNQLIFLFIRKKMYNQVFSLFSWMFSKGVTPDESAVATVFQVCSGGRDGFHFVRQIHAKFIHLGLSKSPLICNPLIDLYSKNGFVDYAMQIFEKMHTRDSVSWVAIISGFSRNSRELEGILLYSEMRKSGVFPTPYVFSSIISACTKIELFGLGEQLHCLIIKWGFSSELFVCNALLTLYSRYGNLTLAELIFSEMQCKDKVSYNTLISGLAMQGSSHKSLHLFEKMQSECLKPDSVTVASLLSACTSFGALHKGTQLHSYAIKAGMCSDIIIEGSLLDLYVKCSDVKTSREFFLSTQMDNVVLWNVMLVAYGQMGDLHESFHVFSQMLIRGLEPNQYTYPSILRTCTSVGALYLGEQLHNQVIKTGFHSNVYVGSVLIDMYAKHGKLDSAMKIFRRLDEEDVVSWTAMLSGYAQHDLFMEALKMFQEMQDHRIRSDNIGLASAISACAGIQAFNQGRQIHAQSIVSGYSLDLSVGNALVTFYSKCGNMQYTYSAFDKIYAKDDISWNGLISGLAQSGQYEEALKVFCRMIQGGKEANVYTYGSVISASANTTNIKQGKQIHARIINTGYDTEIEVSNALITLYAKCGSLDNAWRVFFEMPLKNEVSWNAMITGYSQHGYGSKAIELFEDMKKMRVMPTHITYVGVLTACSHVGLVEEGFTYFKSMKEEHGLVPKPEHYACVVDILGRAGQVRRAREFVDSMPTDPDAMVWRTLLSACTVHKNMEIGEFAAKNLLKLEPKDSATYVLLSNMYANAGKWGGRDCTRQLMKYRGVKKEPGRSWIEVKNSIHAFFVGDHLHPLADQIYEFLEDLTKQAVAIGYVQDSSSLWNDLELGQKDPTAHVHSEKLAIAFGLLTLPNIIPLRVMKNLRVCKDCHNWIKFVSKIFTRTIVVRDAYRFHHFKDGDCSCKDYW</sequence>
<dbReference type="GO" id="GO:0003723">
    <property type="term" value="F:RNA binding"/>
    <property type="evidence" value="ECO:0007669"/>
    <property type="project" value="InterPro"/>
</dbReference>
<feature type="repeat" description="PPR" evidence="3">
    <location>
        <begin position="163"/>
        <end position="197"/>
    </location>
</feature>